<dbReference type="CDD" id="cd03062">
    <property type="entry name" value="TRX_Fd_Sucrase"/>
    <property type="match status" value="1"/>
</dbReference>
<dbReference type="InterPro" id="IPR009737">
    <property type="entry name" value="Aim32/Apd1-like"/>
</dbReference>
<name>M1UXN9_9CORY</name>
<dbReference type="eggNOG" id="COG4759">
    <property type="taxonomic scope" value="Bacteria"/>
</dbReference>
<dbReference type="RefSeq" id="WP_015650481.1">
    <property type="nucleotide sequence ID" value="NC_020506.1"/>
</dbReference>
<dbReference type="PIRSF" id="PIRSF035042">
    <property type="entry name" value="UCP035042_thirdx"/>
    <property type="match status" value="1"/>
</dbReference>
<sequence>MNQALLSCSDTIVEPLEGTAKAGKGFVLFEHPGSWSHDILDGHTFRPELTAQLKAHTKAANMGLQLIRKPGRAGRQVEKHHLFLVFSEEAIIEHLVLDSAEQICQLDLAGPGRNNAARMTDPMLLICTHSKRDVCCAVKGRPLAAAIEPKFGELQVWESSHTKGHRFAPSMMLMPWNYSFGRLNEEATTTLFEQVLNHQLFLPGNRGRGTLDPRGQVAELGVAKLLDALPPAYLDVVNDGEVVRVTHPDGRSWAVELERVEVEGVISSCGDAPKTGKAWVISSITEL</sequence>
<dbReference type="STRING" id="1121353.H924_02955"/>
<evidence type="ECO:0000313" key="1">
    <source>
        <dbReference type="EMBL" id="AGG66043.1"/>
    </source>
</evidence>
<protein>
    <recommendedName>
        <fullName evidence="3">Sucrase ferredoxin</fullName>
    </recommendedName>
</protein>
<reference evidence="1 2" key="1">
    <citation type="submission" date="2013-02" db="EMBL/GenBank/DDBJ databases">
        <title>The complete genome sequence of Corynebacterium callunae DSM 20147.</title>
        <authorList>
            <person name="Ruckert C."/>
            <person name="Albersmeier A."/>
            <person name="Kalinowski J."/>
        </authorList>
    </citation>
    <scope>NUCLEOTIDE SEQUENCE [LARGE SCALE GENOMIC DNA]</scope>
    <source>
        <strain evidence="1 2">DSM 20147</strain>
    </source>
</reference>
<dbReference type="AlphaFoldDB" id="M1UXN9"/>
<evidence type="ECO:0000313" key="2">
    <source>
        <dbReference type="Proteomes" id="UP000011760"/>
    </source>
</evidence>
<dbReference type="Pfam" id="PF06999">
    <property type="entry name" value="Suc_Fer-like"/>
    <property type="match status" value="1"/>
</dbReference>
<gene>
    <name evidence="1" type="ORF">H924_02955</name>
</gene>
<dbReference type="HOGENOM" id="CLU_050357_1_0_11"/>
<dbReference type="KEGG" id="ccn:H924_02955"/>
<dbReference type="Proteomes" id="UP000011760">
    <property type="component" value="Chromosome"/>
</dbReference>
<keyword evidence="2" id="KW-1185">Reference proteome</keyword>
<organism evidence="1 2">
    <name type="scientific">Corynebacterium callunae DSM 20147</name>
    <dbReference type="NCBI Taxonomy" id="1121353"/>
    <lineage>
        <taxon>Bacteria</taxon>
        <taxon>Bacillati</taxon>
        <taxon>Actinomycetota</taxon>
        <taxon>Actinomycetes</taxon>
        <taxon>Mycobacteriales</taxon>
        <taxon>Corynebacteriaceae</taxon>
        <taxon>Corynebacterium</taxon>
    </lineage>
</organism>
<dbReference type="SUPFAM" id="SSF52833">
    <property type="entry name" value="Thioredoxin-like"/>
    <property type="match status" value="1"/>
</dbReference>
<dbReference type="InterPro" id="IPR010350">
    <property type="entry name" value="Aim32/Apd1-like_bac"/>
</dbReference>
<dbReference type="InterPro" id="IPR036249">
    <property type="entry name" value="Thioredoxin-like_sf"/>
</dbReference>
<dbReference type="OrthoDB" id="3399139at2"/>
<accession>M1UXN9</accession>
<dbReference type="PATRIC" id="fig|1121353.3.peg.612"/>
<proteinExistence type="predicted"/>
<evidence type="ECO:0008006" key="3">
    <source>
        <dbReference type="Google" id="ProtNLM"/>
    </source>
</evidence>
<dbReference type="EMBL" id="CP004354">
    <property type="protein sequence ID" value="AGG66043.1"/>
    <property type="molecule type" value="Genomic_DNA"/>
</dbReference>